<evidence type="ECO:0008006" key="4">
    <source>
        <dbReference type="Google" id="ProtNLM"/>
    </source>
</evidence>
<evidence type="ECO:0000313" key="2">
    <source>
        <dbReference type="EMBL" id="KAK6957601.1"/>
    </source>
</evidence>
<evidence type="ECO:0000256" key="1">
    <source>
        <dbReference type="SAM" id="MobiDB-lite"/>
    </source>
</evidence>
<gene>
    <name evidence="2" type="ORF">Daesc_000388</name>
</gene>
<name>A0AAX6MZH6_9PEZI</name>
<dbReference type="EMBL" id="JBANMG010000001">
    <property type="protein sequence ID" value="KAK6957601.1"/>
    <property type="molecule type" value="Genomic_DNA"/>
</dbReference>
<reference evidence="2 3" key="1">
    <citation type="journal article" date="2024" name="Front Chem Biol">
        <title>Unveiling the potential of Daldinia eschscholtzii MFLUCC 19-0629 through bioactivity and bioinformatics studies for enhanced sustainable agriculture production.</title>
        <authorList>
            <person name="Brooks S."/>
            <person name="Weaver J.A."/>
            <person name="Klomchit A."/>
            <person name="Alharthi S.A."/>
            <person name="Onlamun T."/>
            <person name="Nurani R."/>
            <person name="Vong T.K."/>
            <person name="Alberti F."/>
            <person name="Greco C."/>
        </authorList>
    </citation>
    <scope>NUCLEOTIDE SEQUENCE [LARGE SCALE GENOMIC DNA]</scope>
    <source>
        <strain evidence="2">MFLUCC 19-0629</strain>
    </source>
</reference>
<proteinExistence type="predicted"/>
<keyword evidence="3" id="KW-1185">Reference proteome</keyword>
<feature type="compositionally biased region" description="Polar residues" evidence="1">
    <location>
        <begin position="162"/>
        <end position="179"/>
    </location>
</feature>
<sequence length="509" mass="55865">MYNHSTRSDFLISTKETVKSDRSKSANIMRPRIFNCRLITSLTLSTKVPKRTAIDELSKHFASSPKSSASVQNVGDSNYAAAIFASRDFATWLEDVSFVSGMLESLFKRKTGLRENSNPIDVLCAVTDGLTPKRLFSEPRTGLSILYGSANSILPGLWSADDSGSNTSQDRESSVSFLSNPLPRDTRPLEITLPLANTIFQNGRRSTLFASRWQLDHDGSIMRTMIHEKQSQTLGLRATSGNHIKPFLPLLPLTPPRKIVAGLGNIVRQVEVNGTATPASKELEAIIPKVFDTRSERDTSYSPGPIGVWCWVIPPEVVEKRNLFDLKVFESGSSQFEAELSLEVMNVFSELLSSGCRLHKILSGGGGWGLKQGLLSLDPETTHSLPDQDDVEMFIRAFQERNNPNPSEGLVTPGSYLMFCIEPHWTKNEIGLSQSISPTTAIGVVQNSEQEPDSAGLSNEVDIIDDHFGVVSKSGLFLKATNLPHVSQATGQSQPFTTKVDLPRAAFIL</sequence>
<feature type="region of interest" description="Disordered" evidence="1">
    <location>
        <begin position="162"/>
        <end position="181"/>
    </location>
</feature>
<accession>A0AAX6MZH6</accession>
<comment type="caution">
    <text evidence="2">The sequence shown here is derived from an EMBL/GenBank/DDBJ whole genome shotgun (WGS) entry which is preliminary data.</text>
</comment>
<organism evidence="2 3">
    <name type="scientific">Daldinia eschscholtzii</name>
    <dbReference type="NCBI Taxonomy" id="292717"/>
    <lineage>
        <taxon>Eukaryota</taxon>
        <taxon>Fungi</taxon>
        <taxon>Dikarya</taxon>
        <taxon>Ascomycota</taxon>
        <taxon>Pezizomycotina</taxon>
        <taxon>Sordariomycetes</taxon>
        <taxon>Xylariomycetidae</taxon>
        <taxon>Xylariales</taxon>
        <taxon>Hypoxylaceae</taxon>
        <taxon>Daldinia</taxon>
    </lineage>
</organism>
<dbReference type="Proteomes" id="UP001369815">
    <property type="component" value="Unassembled WGS sequence"/>
</dbReference>
<dbReference type="AlphaFoldDB" id="A0AAX6MZH6"/>
<evidence type="ECO:0000313" key="3">
    <source>
        <dbReference type="Proteomes" id="UP001369815"/>
    </source>
</evidence>
<protein>
    <recommendedName>
        <fullName evidence="4">V-type c subunit family protein</fullName>
    </recommendedName>
</protein>